<proteinExistence type="predicted"/>
<dbReference type="EMBL" id="NKQK01000023">
    <property type="protein sequence ID" value="PSR96435.1"/>
    <property type="molecule type" value="Genomic_DNA"/>
</dbReference>
<organism evidence="1 2">
    <name type="scientific">Actinidia chinensis var. chinensis</name>
    <name type="common">Chinese soft-hair kiwi</name>
    <dbReference type="NCBI Taxonomy" id="1590841"/>
    <lineage>
        <taxon>Eukaryota</taxon>
        <taxon>Viridiplantae</taxon>
        <taxon>Streptophyta</taxon>
        <taxon>Embryophyta</taxon>
        <taxon>Tracheophyta</taxon>
        <taxon>Spermatophyta</taxon>
        <taxon>Magnoliopsida</taxon>
        <taxon>eudicotyledons</taxon>
        <taxon>Gunneridae</taxon>
        <taxon>Pentapetalae</taxon>
        <taxon>asterids</taxon>
        <taxon>Ericales</taxon>
        <taxon>Actinidiaceae</taxon>
        <taxon>Actinidia</taxon>
    </lineage>
</organism>
<dbReference type="Pfam" id="PF14009">
    <property type="entry name" value="PADRE"/>
    <property type="match status" value="1"/>
</dbReference>
<evidence type="ECO:0000313" key="2">
    <source>
        <dbReference type="Proteomes" id="UP000241394"/>
    </source>
</evidence>
<reference evidence="2" key="2">
    <citation type="journal article" date="2018" name="BMC Genomics">
        <title>A manually annotated Actinidia chinensis var. chinensis (kiwifruit) genome highlights the challenges associated with draft genomes and gene prediction in plants.</title>
        <authorList>
            <person name="Pilkington S.M."/>
            <person name="Crowhurst R."/>
            <person name="Hilario E."/>
            <person name="Nardozza S."/>
            <person name="Fraser L."/>
            <person name="Peng Y."/>
            <person name="Gunaseelan K."/>
            <person name="Simpson R."/>
            <person name="Tahir J."/>
            <person name="Deroles S.C."/>
            <person name="Templeton K."/>
            <person name="Luo Z."/>
            <person name="Davy M."/>
            <person name="Cheng C."/>
            <person name="McNeilage M."/>
            <person name="Scaglione D."/>
            <person name="Liu Y."/>
            <person name="Zhang Q."/>
            <person name="Datson P."/>
            <person name="De Silva N."/>
            <person name="Gardiner S.E."/>
            <person name="Bassett H."/>
            <person name="Chagne D."/>
            <person name="McCallum J."/>
            <person name="Dzierzon H."/>
            <person name="Deng C."/>
            <person name="Wang Y.Y."/>
            <person name="Barron L."/>
            <person name="Manako K."/>
            <person name="Bowen J."/>
            <person name="Foster T.M."/>
            <person name="Erridge Z.A."/>
            <person name="Tiffin H."/>
            <person name="Waite C.N."/>
            <person name="Davies K.M."/>
            <person name="Grierson E.P."/>
            <person name="Laing W.A."/>
            <person name="Kirk R."/>
            <person name="Chen X."/>
            <person name="Wood M."/>
            <person name="Montefiori M."/>
            <person name="Brummell D.A."/>
            <person name="Schwinn K.E."/>
            <person name="Catanach A."/>
            <person name="Fullerton C."/>
            <person name="Li D."/>
            <person name="Meiyalaghan S."/>
            <person name="Nieuwenhuizen N."/>
            <person name="Read N."/>
            <person name="Prakash R."/>
            <person name="Hunter D."/>
            <person name="Zhang H."/>
            <person name="McKenzie M."/>
            <person name="Knabel M."/>
            <person name="Harris A."/>
            <person name="Allan A.C."/>
            <person name="Gleave A."/>
            <person name="Chen A."/>
            <person name="Janssen B.J."/>
            <person name="Plunkett B."/>
            <person name="Ampomah-Dwamena C."/>
            <person name="Voogd C."/>
            <person name="Leif D."/>
            <person name="Lafferty D."/>
            <person name="Souleyre E.J.F."/>
            <person name="Varkonyi-Gasic E."/>
            <person name="Gambi F."/>
            <person name="Hanley J."/>
            <person name="Yao J.L."/>
            <person name="Cheung J."/>
            <person name="David K.M."/>
            <person name="Warren B."/>
            <person name="Marsh K."/>
            <person name="Snowden K.C."/>
            <person name="Lin-Wang K."/>
            <person name="Brian L."/>
            <person name="Martinez-Sanchez M."/>
            <person name="Wang M."/>
            <person name="Ileperuma N."/>
            <person name="Macnee N."/>
            <person name="Campin R."/>
            <person name="McAtee P."/>
            <person name="Drummond R.S.M."/>
            <person name="Espley R.V."/>
            <person name="Ireland H.S."/>
            <person name="Wu R."/>
            <person name="Atkinson R.G."/>
            <person name="Karunairetnam S."/>
            <person name="Bulley S."/>
            <person name="Chunkath S."/>
            <person name="Hanley Z."/>
            <person name="Storey R."/>
            <person name="Thrimawithana A.H."/>
            <person name="Thomson S."/>
            <person name="David C."/>
            <person name="Testolin R."/>
            <person name="Huang H."/>
            <person name="Hellens R.P."/>
            <person name="Schaffer R.J."/>
        </authorList>
    </citation>
    <scope>NUCLEOTIDE SEQUENCE [LARGE SCALE GENOMIC DNA]</scope>
    <source>
        <strain evidence="2">cv. Red5</strain>
    </source>
</reference>
<protein>
    <submittedName>
        <fullName evidence="1">Phylloquinone omega-hydroxylase</fullName>
    </submittedName>
</protein>
<gene>
    <name evidence="1" type="ORF">CEY00_Acc26487</name>
</gene>
<dbReference type="AlphaFoldDB" id="A0A2R6PTN6"/>
<comment type="caution">
    <text evidence="1">The sequence shown here is derived from an EMBL/GenBank/DDBJ whole genome shotgun (WGS) entry which is preliminary data.</text>
</comment>
<dbReference type="PANTHER" id="PTHR33052">
    <property type="entry name" value="DUF4228 DOMAIN PROTEIN-RELATED"/>
    <property type="match status" value="1"/>
</dbReference>
<evidence type="ECO:0000313" key="1">
    <source>
        <dbReference type="EMBL" id="PSR96435.1"/>
    </source>
</evidence>
<name>A0A2R6PTN6_ACTCC</name>
<dbReference type="InParanoid" id="A0A2R6PTN6"/>
<dbReference type="OrthoDB" id="1923394at2759"/>
<keyword evidence="2" id="KW-1185">Reference proteome</keyword>
<dbReference type="InterPro" id="IPR025322">
    <property type="entry name" value="PADRE_dom"/>
</dbReference>
<accession>A0A2R6PTN6</accession>
<reference evidence="1 2" key="1">
    <citation type="submission" date="2017-07" db="EMBL/GenBank/DDBJ databases">
        <title>An improved, manually edited Actinidia chinensis var. chinensis (kiwifruit) genome highlights the challenges associated with draft genomes and gene prediction in plants.</title>
        <authorList>
            <person name="Pilkington S."/>
            <person name="Crowhurst R."/>
            <person name="Hilario E."/>
            <person name="Nardozza S."/>
            <person name="Fraser L."/>
            <person name="Peng Y."/>
            <person name="Gunaseelan K."/>
            <person name="Simpson R."/>
            <person name="Tahir J."/>
            <person name="Deroles S."/>
            <person name="Templeton K."/>
            <person name="Luo Z."/>
            <person name="Davy M."/>
            <person name="Cheng C."/>
            <person name="Mcneilage M."/>
            <person name="Scaglione D."/>
            <person name="Liu Y."/>
            <person name="Zhang Q."/>
            <person name="Datson P."/>
            <person name="De Silva N."/>
            <person name="Gardiner S."/>
            <person name="Bassett H."/>
            <person name="Chagne D."/>
            <person name="Mccallum J."/>
            <person name="Dzierzon H."/>
            <person name="Deng C."/>
            <person name="Wang Y.-Y."/>
            <person name="Barron N."/>
            <person name="Manako K."/>
            <person name="Bowen J."/>
            <person name="Foster T."/>
            <person name="Erridge Z."/>
            <person name="Tiffin H."/>
            <person name="Waite C."/>
            <person name="Davies K."/>
            <person name="Grierson E."/>
            <person name="Laing W."/>
            <person name="Kirk R."/>
            <person name="Chen X."/>
            <person name="Wood M."/>
            <person name="Montefiori M."/>
            <person name="Brummell D."/>
            <person name="Schwinn K."/>
            <person name="Catanach A."/>
            <person name="Fullerton C."/>
            <person name="Li D."/>
            <person name="Meiyalaghan S."/>
            <person name="Nieuwenhuizen N."/>
            <person name="Read N."/>
            <person name="Prakash R."/>
            <person name="Hunter D."/>
            <person name="Zhang H."/>
            <person name="Mckenzie M."/>
            <person name="Knabel M."/>
            <person name="Harris A."/>
            <person name="Allan A."/>
            <person name="Chen A."/>
            <person name="Janssen B."/>
            <person name="Plunkett B."/>
            <person name="Dwamena C."/>
            <person name="Voogd C."/>
            <person name="Leif D."/>
            <person name="Lafferty D."/>
            <person name="Souleyre E."/>
            <person name="Varkonyi-Gasic E."/>
            <person name="Gambi F."/>
            <person name="Hanley J."/>
            <person name="Yao J.-L."/>
            <person name="Cheung J."/>
            <person name="David K."/>
            <person name="Warren B."/>
            <person name="Marsh K."/>
            <person name="Snowden K."/>
            <person name="Lin-Wang K."/>
            <person name="Brian L."/>
            <person name="Martinez-Sanchez M."/>
            <person name="Wang M."/>
            <person name="Ileperuma N."/>
            <person name="Macnee N."/>
            <person name="Campin R."/>
            <person name="Mcatee P."/>
            <person name="Drummond R."/>
            <person name="Espley R."/>
            <person name="Ireland H."/>
            <person name="Wu R."/>
            <person name="Atkinson R."/>
            <person name="Karunairetnam S."/>
            <person name="Bulley S."/>
            <person name="Chunkath S."/>
            <person name="Hanley Z."/>
            <person name="Storey R."/>
            <person name="Thrimawithana A."/>
            <person name="Thomson S."/>
            <person name="David C."/>
            <person name="Testolin R."/>
        </authorList>
    </citation>
    <scope>NUCLEOTIDE SEQUENCE [LARGE SCALE GENOMIC DNA]</scope>
    <source>
        <strain evidence="2">cv. Red5</strain>
        <tissue evidence="1">Young leaf</tissue>
    </source>
</reference>
<dbReference type="Proteomes" id="UP000241394">
    <property type="component" value="Chromosome LG23"/>
</dbReference>
<sequence length="115" mass="13246">MLHKLFGARKTKPNPSSALVLVEEGSAALRIVHMGGQVESYYMAVPASRVMEKYPSFVLARPDIFRRPWEAVVRSEAILVPGQKFFVVPRRTITKLRRRIRKPYKVLLVHLTHDH</sequence>
<dbReference type="Gramene" id="PSR96435">
    <property type="protein sequence ID" value="PSR96435"/>
    <property type="gene ID" value="CEY00_Acc26487"/>
</dbReference>